<dbReference type="InterPro" id="IPR051681">
    <property type="entry name" value="Ser/Thr_Kinases-Pseudokinases"/>
</dbReference>
<reference evidence="3" key="1">
    <citation type="journal article" date="2014" name="Proc. Natl. Acad. Sci. U.S.A.">
        <title>Extensive sampling of basidiomycete genomes demonstrates inadequacy of the white-rot/brown-rot paradigm for wood decay fungi.</title>
        <authorList>
            <person name="Riley R."/>
            <person name="Salamov A.A."/>
            <person name="Brown D.W."/>
            <person name="Nagy L.G."/>
            <person name="Floudas D."/>
            <person name="Held B.W."/>
            <person name="Levasseur A."/>
            <person name="Lombard V."/>
            <person name="Morin E."/>
            <person name="Otillar R."/>
            <person name="Lindquist E.A."/>
            <person name="Sun H."/>
            <person name="LaButti K.M."/>
            <person name="Schmutz J."/>
            <person name="Jabbour D."/>
            <person name="Luo H."/>
            <person name="Baker S.E."/>
            <person name="Pisabarro A.G."/>
            <person name="Walton J.D."/>
            <person name="Blanchette R.A."/>
            <person name="Henrissat B."/>
            <person name="Martin F."/>
            <person name="Cullen D."/>
            <person name="Hibbett D.S."/>
            <person name="Grigoriev I.V."/>
        </authorList>
    </citation>
    <scope>NUCLEOTIDE SEQUENCE [LARGE SCALE GENOMIC DNA]</scope>
    <source>
        <strain evidence="3">FD-172 SS1</strain>
    </source>
</reference>
<sequence length="222" mass="25011">LQRLAREAKVWNQLSHPSVLPFLGLCILDSVPYLVSPWMENGHVLDFVQKNPNVDRLRLLAQVADGLRYLHSFQPRPVIHGDLRGPNILISSSGNACITDFGLSELKTDTYETNYSTPFITAGHPRWQAPEIVRAENKEEARRNTTTDVFAFGRVSLEMFTGRVPFFDLAYDAAVITKVQSSDPFPRRPGDEASGLDDTIWQLMMDCWHATPTERPTATDLV</sequence>
<dbReference type="SUPFAM" id="SSF56112">
    <property type="entry name" value="Protein kinase-like (PK-like)"/>
    <property type="match status" value="1"/>
</dbReference>
<gene>
    <name evidence="2" type="ORF">BOTBODRAFT_94587</name>
</gene>
<dbReference type="InterPro" id="IPR011009">
    <property type="entry name" value="Kinase-like_dom_sf"/>
</dbReference>
<dbReference type="InterPro" id="IPR000719">
    <property type="entry name" value="Prot_kinase_dom"/>
</dbReference>
<dbReference type="HOGENOM" id="CLU_000288_7_18_1"/>
<dbReference type="AlphaFoldDB" id="A0A067MLI3"/>
<evidence type="ECO:0000313" key="3">
    <source>
        <dbReference type="Proteomes" id="UP000027195"/>
    </source>
</evidence>
<dbReference type="GO" id="GO:0004674">
    <property type="term" value="F:protein serine/threonine kinase activity"/>
    <property type="evidence" value="ECO:0007669"/>
    <property type="project" value="TreeGrafter"/>
</dbReference>
<dbReference type="STRING" id="930990.A0A067MLI3"/>
<evidence type="ECO:0000259" key="1">
    <source>
        <dbReference type="PROSITE" id="PS50011"/>
    </source>
</evidence>
<keyword evidence="3" id="KW-1185">Reference proteome</keyword>
<dbReference type="GO" id="GO:0005524">
    <property type="term" value="F:ATP binding"/>
    <property type="evidence" value="ECO:0007669"/>
    <property type="project" value="InterPro"/>
</dbReference>
<dbReference type="EMBL" id="KL198028">
    <property type="protein sequence ID" value="KDQ16384.1"/>
    <property type="molecule type" value="Genomic_DNA"/>
</dbReference>
<dbReference type="PROSITE" id="PS50011">
    <property type="entry name" value="PROTEIN_KINASE_DOM"/>
    <property type="match status" value="1"/>
</dbReference>
<feature type="non-terminal residue" evidence="2">
    <location>
        <position position="1"/>
    </location>
</feature>
<evidence type="ECO:0000313" key="2">
    <source>
        <dbReference type="EMBL" id="KDQ16384.1"/>
    </source>
</evidence>
<dbReference type="PIRSF" id="PIRSF000654">
    <property type="entry name" value="Integrin-linked_kinase"/>
    <property type="match status" value="1"/>
</dbReference>
<accession>A0A067MLI3</accession>
<feature type="domain" description="Protein kinase" evidence="1">
    <location>
        <begin position="1"/>
        <end position="222"/>
    </location>
</feature>
<name>A0A067MLI3_BOTB1</name>
<dbReference type="OrthoDB" id="4062651at2759"/>
<protein>
    <recommendedName>
        <fullName evidence="1">Protein kinase domain-containing protein</fullName>
    </recommendedName>
</protein>
<dbReference type="Gene3D" id="1.10.510.10">
    <property type="entry name" value="Transferase(Phosphotransferase) domain 1"/>
    <property type="match status" value="1"/>
</dbReference>
<dbReference type="Proteomes" id="UP000027195">
    <property type="component" value="Unassembled WGS sequence"/>
</dbReference>
<dbReference type="Pfam" id="PF07714">
    <property type="entry name" value="PK_Tyr_Ser-Thr"/>
    <property type="match status" value="1"/>
</dbReference>
<feature type="non-terminal residue" evidence="2">
    <location>
        <position position="222"/>
    </location>
</feature>
<dbReference type="InParanoid" id="A0A067MLI3"/>
<dbReference type="InterPro" id="IPR001245">
    <property type="entry name" value="Ser-Thr/Tyr_kinase_cat_dom"/>
</dbReference>
<proteinExistence type="predicted"/>
<dbReference type="PANTHER" id="PTHR44329:SF214">
    <property type="entry name" value="PROTEIN KINASE DOMAIN-CONTAINING PROTEIN"/>
    <property type="match status" value="1"/>
</dbReference>
<dbReference type="PANTHER" id="PTHR44329">
    <property type="entry name" value="SERINE/THREONINE-PROTEIN KINASE TNNI3K-RELATED"/>
    <property type="match status" value="1"/>
</dbReference>
<organism evidence="2 3">
    <name type="scientific">Botryobasidium botryosum (strain FD-172 SS1)</name>
    <dbReference type="NCBI Taxonomy" id="930990"/>
    <lineage>
        <taxon>Eukaryota</taxon>
        <taxon>Fungi</taxon>
        <taxon>Dikarya</taxon>
        <taxon>Basidiomycota</taxon>
        <taxon>Agaricomycotina</taxon>
        <taxon>Agaricomycetes</taxon>
        <taxon>Cantharellales</taxon>
        <taxon>Botryobasidiaceae</taxon>
        <taxon>Botryobasidium</taxon>
    </lineage>
</organism>